<keyword evidence="2" id="KW-1185">Reference proteome</keyword>
<proteinExistence type="predicted"/>
<name>A0ACC1IFB4_9FUNG</name>
<dbReference type="EMBL" id="JANBPG010001034">
    <property type="protein sequence ID" value="KAJ1892200.1"/>
    <property type="molecule type" value="Genomic_DNA"/>
</dbReference>
<protein>
    <submittedName>
        <fullName evidence="1">Uncharacterized protein</fullName>
    </submittedName>
</protein>
<evidence type="ECO:0000313" key="1">
    <source>
        <dbReference type="EMBL" id="KAJ1892200.1"/>
    </source>
</evidence>
<comment type="caution">
    <text evidence="1">The sequence shown here is derived from an EMBL/GenBank/DDBJ whole genome shotgun (WGS) entry which is preliminary data.</text>
</comment>
<reference evidence="1" key="1">
    <citation type="submission" date="2022-07" db="EMBL/GenBank/DDBJ databases">
        <title>Phylogenomic reconstructions and comparative analyses of Kickxellomycotina fungi.</title>
        <authorList>
            <person name="Reynolds N.K."/>
            <person name="Stajich J.E."/>
            <person name="Barry K."/>
            <person name="Grigoriev I.V."/>
            <person name="Crous P."/>
            <person name="Smith M.E."/>
        </authorList>
    </citation>
    <scope>NUCLEOTIDE SEQUENCE</scope>
    <source>
        <strain evidence="1">Benny 63K</strain>
    </source>
</reference>
<sequence length="316" mass="36255">MGFINKIKLPQRTTWTVAGEHRETLFWPNLLNQPPKAVLLLIPGSPGIVDFYIDFCQSLHEQIPSMDIIGVSHLGHTLFEDNRGLVWRNKRVYSLEEQVANMVKVFDEIYEEYKEDGSRPKMLLVAHSVGCYFAQRVVECREDLVDRVYSLFPTVEHIAKTPRGKQLELAFLPGVRHFLSLTVDTLRWILPLSLLYQLSDLSGSLNRENSQLVVDKMLHGTCVQNILKMAHDEMHTIKELNCELYGRLGRKFVMYYGVDDGWSPVDHYYKMVKENTGGKVSLCEEGISHAFVTSHSSQMSHIVAEMLRQELGMTKL</sequence>
<evidence type="ECO:0000313" key="2">
    <source>
        <dbReference type="Proteomes" id="UP001150581"/>
    </source>
</evidence>
<accession>A0ACC1IFB4</accession>
<dbReference type="Proteomes" id="UP001150581">
    <property type="component" value="Unassembled WGS sequence"/>
</dbReference>
<gene>
    <name evidence="1" type="ORF">LPJ66_006487</name>
</gene>
<organism evidence="1 2">
    <name type="scientific">Kickxella alabastrina</name>
    <dbReference type="NCBI Taxonomy" id="61397"/>
    <lineage>
        <taxon>Eukaryota</taxon>
        <taxon>Fungi</taxon>
        <taxon>Fungi incertae sedis</taxon>
        <taxon>Zoopagomycota</taxon>
        <taxon>Kickxellomycotina</taxon>
        <taxon>Kickxellomycetes</taxon>
        <taxon>Kickxellales</taxon>
        <taxon>Kickxellaceae</taxon>
        <taxon>Kickxella</taxon>
    </lineage>
</organism>